<evidence type="ECO:0008006" key="3">
    <source>
        <dbReference type="Google" id="ProtNLM"/>
    </source>
</evidence>
<evidence type="ECO:0000313" key="2">
    <source>
        <dbReference type="Proteomes" id="UP000182373"/>
    </source>
</evidence>
<protein>
    <recommendedName>
        <fullName evidence="3">Transposase</fullName>
    </recommendedName>
</protein>
<reference evidence="2" key="1">
    <citation type="submission" date="2016-11" db="EMBL/GenBank/DDBJ databases">
        <title>Comparative genomic and phenotypic analysis of Granulibacter bethesdensis clinical isolates from patients with chronic granulomatous disease.</title>
        <authorList>
            <person name="Zarember K.A."/>
            <person name="Porcella S.F."/>
            <person name="Chu J."/>
            <person name="Ding L."/>
            <person name="Dahlstrom E."/>
            <person name="Barbian K."/>
            <person name="Martens C."/>
            <person name="Sykora L."/>
            <person name="Kramer S."/>
            <person name="Pettinato A.M."/>
            <person name="Hong H."/>
            <person name="Wald G."/>
            <person name="Berg L.J."/>
            <person name="Rogge L.S."/>
            <person name="Greenberg D.E."/>
            <person name="Falcone E.L."/>
            <person name="Neves J.F."/>
            <person name="Simoes M.J."/>
            <person name="Casal M."/>
            <person name="Rodriguez-Lopez F.C."/>
            <person name="Zelazny A."/>
            <person name="Gallin J.I."/>
            <person name="Holland S.M."/>
        </authorList>
    </citation>
    <scope>NUCLEOTIDE SEQUENCE [LARGE SCALE GENOMIC DNA]</scope>
    <source>
        <strain evidence="2">NIH9.1</strain>
    </source>
</reference>
<organism evidence="1 2">
    <name type="scientific">Granulibacter bethesdensis</name>
    <dbReference type="NCBI Taxonomy" id="364410"/>
    <lineage>
        <taxon>Bacteria</taxon>
        <taxon>Pseudomonadati</taxon>
        <taxon>Pseudomonadota</taxon>
        <taxon>Alphaproteobacteria</taxon>
        <taxon>Acetobacterales</taxon>
        <taxon>Acetobacteraceae</taxon>
        <taxon>Granulibacter</taxon>
    </lineage>
</organism>
<dbReference type="Proteomes" id="UP000182373">
    <property type="component" value="Chromosome"/>
</dbReference>
<proteinExistence type="predicted"/>
<name>A0AAC9KAD7_9PROT</name>
<dbReference type="AlphaFoldDB" id="A0AAC9KAD7"/>
<sequence>MLLSAEQLHYMIGFQPARHRAGRVSCFGAPGGQNAQMKGRLV</sequence>
<evidence type="ECO:0000313" key="1">
    <source>
        <dbReference type="EMBL" id="APH54717.1"/>
    </source>
</evidence>
<accession>A0AAC9KAD7</accession>
<gene>
    <name evidence="1" type="ORF">GbCGDNIH9_7238</name>
</gene>
<dbReference type="EMBL" id="CP018191">
    <property type="protein sequence ID" value="APH54717.1"/>
    <property type="molecule type" value="Genomic_DNA"/>
</dbReference>